<keyword evidence="10" id="KW-1185">Reference proteome</keyword>
<dbReference type="EMBL" id="WTUZ01000013">
    <property type="protein sequence ID" value="MZQ82387.1"/>
    <property type="molecule type" value="Genomic_DNA"/>
</dbReference>
<comment type="caution">
    <text evidence="9">The sequence shown here is derived from an EMBL/GenBank/DDBJ whole genome shotgun (WGS) entry which is preliminary data.</text>
</comment>
<keyword evidence="6 7" id="KW-0472">Membrane</keyword>
<name>A0A6L8UWU0_9BACL</name>
<feature type="transmembrane region" description="Helical" evidence="7">
    <location>
        <begin position="914"/>
        <end position="942"/>
    </location>
</feature>
<feature type="domain" description="SSD" evidence="8">
    <location>
        <begin position="811"/>
        <end position="939"/>
    </location>
</feature>
<dbReference type="PROSITE" id="PS50156">
    <property type="entry name" value="SSD"/>
    <property type="match status" value="1"/>
</dbReference>
<dbReference type="InterPro" id="IPR000731">
    <property type="entry name" value="SSD"/>
</dbReference>
<evidence type="ECO:0000313" key="10">
    <source>
        <dbReference type="Proteomes" id="UP000481087"/>
    </source>
</evidence>
<feature type="transmembrane region" description="Helical" evidence="7">
    <location>
        <begin position="374"/>
        <end position="391"/>
    </location>
</feature>
<evidence type="ECO:0000313" key="9">
    <source>
        <dbReference type="EMBL" id="MZQ82387.1"/>
    </source>
</evidence>
<accession>A0A6L8UWU0</accession>
<dbReference type="InterPro" id="IPR004869">
    <property type="entry name" value="MMPL_dom"/>
</dbReference>
<feature type="transmembrane region" description="Helical" evidence="7">
    <location>
        <begin position="286"/>
        <end position="306"/>
    </location>
</feature>
<keyword evidence="3" id="KW-1003">Cell membrane</keyword>
<feature type="transmembrane region" description="Helical" evidence="7">
    <location>
        <begin position="842"/>
        <end position="863"/>
    </location>
</feature>
<evidence type="ECO:0000256" key="5">
    <source>
        <dbReference type="ARBA" id="ARBA00022989"/>
    </source>
</evidence>
<feature type="transmembrane region" description="Helical" evidence="7">
    <location>
        <begin position="211"/>
        <end position="232"/>
    </location>
</feature>
<comment type="subcellular location">
    <subcellularLocation>
        <location evidence="1">Cell membrane</location>
        <topology evidence="1">Multi-pass membrane protein</topology>
    </subcellularLocation>
</comment>
<reference evidence="9 10" key="1">
    <citation type="submission" date="2019-12" db="EMBL/GenBank/DDBJ databases">
        <title>Paenibacillus sp. nov. sp. isolated from soil.</title>
        <authorList>
            <person name="Kim J."/>
            <person name="Jeong S.E."/>
            <person name="Jung H.S."/>
            <person name="Jeon C.O."/>
        </authorList>
    </citation>
    <scope>NUCLEOTIDE SEQUENCE [LARGE SCALE GENOMIC DNA]</scope>
    <source>
        <strain evidence="9 10">5J-6</strain>
    </source>
</reference>
<evidence type="ECO:0000259" key="8">
    <source>
        <dbReference type="PROSITE" id="PS50156"/>
    </source>
</evidence>
<evidence type="ECO:0000256" key="1">
    <source>
        <dbReference type="ARBA" id="ARBA00004651"/>
    </source>
</evidence>
<dbReference type="SUPFAM" id="SSF82866">
    <property type="entry name" value="Multidrug efflux transporter AcrB transmembrane domain"/>
    <property type="match status" value="2"/>
</dbReference>
<dbReference type="InterPro" id="IPR050545">
    <property type="entry name" value="Mycobact_MmpL"/>
</dbReference>
<feature type="transmembrane region" description="Helical" evidence="7">
    <location>
        <begin position="808"/>
        <end position="830"/>
    </location>
</feature>
<keyword evidence="5 7" id="KW-1133">Transmembrane helix</keyword>
<evidence type="ECO:0000256" key="7">
    <source>
        <dbReference type="SAM" id="Phobius"/>
    </source>
</evidence>
<dbReference type="GO" id="GO:0005886">
    <property type="term" value="C:plasma membrane"/>
    <property type="evidence" value="ECO:0007669"/>
    <property type="project" value="UniProtKB-SubCell"/>
</dbReference>
<feature type="transmembrane region" description="Helical" evidence="7">
    <location>
        <begin position="318"/>
        <end position="341"/>
    </location>
</feature>
<organism evidence="9 10">
    <name type="scientific">Paenibacillus silvestris</name>
    <dbReference type="NCBI Taxonomy" id="2606219"/>
    <lineage>
        <taxon>Bacteria</taxon>
        <taxon>Bacillati</taxon>
        <taxon>Bacillota</taxon>
        <taxon>Bacilli</taxon>
        <taxon>Bacillales</taxon>
        <taxon>Paenibacillaceae</taxon>
        <taxon>Paenibacillus</taxon>
    </lineage>
</organism>
<dbReference type="PANTHER" id="PTHR33406:SF6">
    <property type="entry name" value="MEMBRANE PROTEIN YDGH-RELATED"/>
    <property type="match status" value="1"/>
</dbReference>
<keyword evidence="4 7" id="KW-0812">Transmembrane</keyword>
<dbReference type="Gene3D" id="1.10.287.950">
    <property type="entry name" value="Methyl-accepting chemotaxis protein"/>
    <property type="match status" value="1"/>
</dbReference>
<feature type="transmembrane region" description="Helical" evidence="7">
    <location>
        <begin position="244"/>
        <end position="265"/>
    </location>
</feature>
<evidence type="ECO:0000256" key="4">
    <source>
        <dbReference type="ARBA" id="ARBA00022692"/>
    </source>
</evidence>
<proteinExistence type="inferred from homology"/>
<sequence length="970" mass="104465">MIEKWIKVLAKTKWLVVVIWLAIAVGSVLVLPDLGQIVRQTESKFLPADAQSAQAQTILEQMDPNRKSKSNAIVVVQRESKLSEQDQDWIKSRITELKSEQDALGIVTVLSAFDDPSLAQKFISSDGTTELVIVEFPHEVQQATTSDSVKHLKEKFNSPPNGVSVEFTGSAPIFMDYTTSTNEGLKKTEILTLVLVLGILLFVFRSPIAPFIPLLTIGIAFILTRGLVAWSTKAGIPVSTFTETFLIAVLFGAGTDYCILLIHRFREEMAKTTDRVTALLRTTQTVGNTVLFSGSTVFIAFFLIGFAKFGLYQSAVGVSIGIAVTLLAAVTLTPALMLILGPAMYWPVKVKAGAAHGDSKLWGAMARLSAKRPIAVLLVCMLLLTPFIFLFQGNRSFDDLAEINPSISAVKGFREVEAKFSSGEVLPTTIAITSKSTMRTPEGLAAIEKASQAASQIANVKEVRSAARPLGKQIAELTVPNQLEQTNKGLTELRSGINQVNDGFKKAQSQLETQSSDVTKLTQGAEEIAQKLTDVQSGLKQVSGGINQSGQGAQQLAKASEQLQGTAASMGDDLSKLVHEYPELANSTTYQTLVGKQQGLTGGLAQTEAGLQPLAKGLAQLVPSVNQLSGGIGQLADGQKQVSGGIQQLESGLVQFSTGLGEGTGALTKVSDGIHQVVEVQKGIADNSSKQIAGWNLPQEVLEQDEFKKSLDFYMSEDGKIAKLEVVLAINPYSKEAMSKMDEIRSSVISSLNGTALSKADIKLAGQTANYHELDHISQNDFYRTGGFVLIGIYLVLALLLRSLLMPLYILLSLVFNYLVTMGIVEFIFVKLLGFDGLSWTVSFFVFLIIVALGVDYSIFLMARFKEEYRPGRIIEAMGKAMTTTGGVIMSAALIMGGTFAALMFSGVHTLLQLGAGITIGLAIYTTVFMGLIVPSLAVLFGEANWWPFSRRNSSAGEKAAHAVDPVTQH</sequence>
<comment type="similarity">
    <text evidence="2">Belongs to the resistance-nodulation-cell division (RND) (TC 2.A.6) family. MmpL subfamily.</text>
</comment>
<feature type="transmembrane region" description="Helical" evidence="7">
    <location>
        <begin position="12"/>
        <end position="31"/>
    </location>
</feature>
<dbReference type="Proteomes" id="UP000481087">
    <property type="component" value="Unassembled WGS sequence"/>
</dbReference>
<protein>
    <submittedName>
        <fullName evidence="9">MMPL family transporter</fullName>
    </submittedName>
</protein>
<dbReference type="RefSeq" id="WP_161406611.1">
    <property type="nucleotide sequence ID" value="NZ_WTUZ01000013.1"/>
</dbReference>
<feature type="transmembrane region" description="Helical" evidence="7">
    <location>
        <begin position="188"/>
        <end position="204"/>
    </location>
</feature>
<feature type="transmembrane region" description="Helical" evidence="7">
    <location>
        <begin position="782"/>
        <end position="801"/>
    </location>
</feature>
<evidence type="ECO:0000256" key="2">
    <source>
        <dbReference type="ARBA" id="ARBA00010157"/>
    </source>
</evidence>
<dbReference type="PANTHER" id="PTHR33406">
    <property type="entry name" value="MEMBRANE PROTEIN MJ1562-RELATED"/>
    <property type="match status" value="1"/>
</dbReference>
<evidence type="ECO:0000256" key="6">
    <source>
        <dbReference type="ARBA" id="ARBA00023136"/>
    </source>
</evidence>
<dbReference type="Gene3D" id="1.20.1640.10">
    <property type="entry name" value="Multidrug efflux transporter AcrB transmembrane domain"/>
    <property type="match status" value="2"/>
</dbReference>
<dbReference type="AlphaFoldDB" id="A0A6L8UWU0"/>
<evidence type="ECO:0000256" key="3">
    <source>
        <dbReference type="ARBA" id="ARBA00022475"/>
    </source>
</evidence>
<dbReference type="Pfam" id="PF03176">
    <property type="entry name" value="MMPL"/>
    <property type="match status" value="2"/>
</dbReference>
<gene>
    <name evidence="9" type="ORF">GQF01_09735</name>
</gene>
<feature type="transmembrane region" description="Helical" evidence="7">
    <location>
        <begin position="884"/>
        <end position="908"/>
    </location>
</feature>